<keyword evidence="1" id="KW-1133">Transmembrane helix</keyword>
<proteinExistence type="predicted"/>
<evidence type="ECO:0000313" key="2">
    <source>
        <dbReference type="EMBL" id="KAL3511468.1"/>
    </source>
</evidence>
<dbReference type="Proteomes" id="UP001630127">
    <property type="component" value="Unassembled WGS sequence"/>
</dbReference>
<dbReference type="EMBL" id="JBJUIK010000012">
    <property type="protein sequence ID" value="KAL3511468.1"/>
    <property type="molecule type" value="Genomic_DNA"/>
</dbReference>
<dbReference type="AlphaFoldDB" id="A0ABD2YVY4"/>
<dbReference type="PANTHER" id="PTHR35762:SF2">
    <property type="entry name" value="TRANSMEMBRANE PROTEIN"/>
    <property type="match status" value="1"/>
</dbReference>
<keyword evidence="1" id="KW-0812">Transmembrane</keyword>
<feature type="transmembrane region" description="Helical" evidence="1">
    <location>
        <begin position="20"/>
        <end position="43"/>
    </location>
</feature>
<accession>A0ABD2YVY4</accession>
<protein>
    <recommendedName>
        <fullName evidence="4">DUF4408 domain-containing protein</fullName>
    </recommendedName>
</protein>
<organism evidence="2 3">
    <name type="scientific">Cinchona calisaya</name>
    <dbReference type="NCBI Taxonomy" id="153742"/>
    <lineage>
        <taxon>Eukaryota</taxon>
        <taxon>Viridiplantae</taxon>
        <taxon>Streptophyta</taxon>
        <taxon>Embryophyta</taxon>
        <taxon>Tracheophyta</taxon>
        <taxon>Spermatophyta</taxon>
        <taxon>Magnoliopsida</taxon>
        <taxon>eudicotyledons</taxon>
        <taxon>Gunneridae</taxon>
        <taxon>Pentapetalae</taxon>
        <taxon>asterids</taxon>
        <taxon>lamiids</taxon>
        <taxon>Gentianales</taxon>
        <taxon>Rubiaceae</taxon>
        <taxon>Cinchonoideae</taxon>
        <taxon>Cinchoneae</taxon>
        <taxon>Cinchona</taxon>
    </lineage>
</organism>
<keyword evidence="1" id="KW-0472">Membrane</keyword>
<evidence type="ECO:0000256" key="1">
    <source>
        <dbReference type="SAM" id="Phobius"/>
    </source>
</evidence>
<keyword evidence="3" id="KW-1185">Reference proteome</keyword>
<evidence type="ECO:0008006" key="4">
    <source>
        <dbReference type="Google" id="ProtNLM"/>
    </source>
</evidence>
<sequence>MDSIKAQKIQAMKNYKKAQFVYNLIVYSLTAFLSIFFYLYMFWFTSMKPFFSIFIPNIYSFILSPKFLFVVGNVIFLFLVGESKVRSSSSPAAEIYYEYVQRSRSLGERSMRIEHKKKERKLAVEMHTSIRKFKSVDAMSCAYNLENEKEKEILEHTNYKNCIEADVVKVVDPVEKEEEEEKLTVLANDDLNRRVEEFIARVNRQRRLEERQVFDRW</sequence>
<dbReference type="PANTHER" id="PTHR35762">
    <property type="entry name" value="TRANSMEMBRANE PROTEIN"/>
    <property type="match status" value="1"/>
</dbReference>
<gene>
    <name evidence="2" type="ORF">ACH5RR_030869</name>
</gene>
<comment type="caution">
    <text evidence="2">The sequence shown here is derived from an EMBL/GenBank/DDBJ whole genome shotgun (WGS) entry which is preliminary data.</text>
</comment>
<name>A0ABD2YVY4_9GENT</name>
<feature type="transmembrane region" description="Helical" evidence="1">
    <location>
        <begin position="58"/>
        <end position="80"/>
    </location>
</feature>
<evidence type="ECO:0000313" key="3">
    <source>
        <dbReference type="Proteomes" id="UP001630127"/>
    </source>
</evidence>
<reference evidence="2 3" key="1">
    <citation type="submission" date="2024-11" db="EMBL/GenBank/DDBJ databases">
        <title>A near-complete genome assembly of Cinchona calisaya.</title>
        <authorList>
            <person name="Lian D.C."/>
            <person name="Zhao X.W."/>
            <person name="Wei L."/>
        </authorList>
    </citation>
    <scope>NUCLEOTIDE SEQUENCE [LARGE SCALE GENOMIC DNA]</scope>
    <source>
        <tissue evidence="2">Nenye</tissue>
    </source>
</reference>